<dbReference type="AlphaFoldDB" id="A0AAN9VWJ6"/>
<dbReference type="SUPFAM" id="SSF144232">
    <property type="entry name" value="HIT/MYND zinc finger-like"/>
    <property type="match status" value="1"/>
</dbReference>
<dbReference type="GO" id="GO:0042826">
    <property type="term" value="F:histone deacetylase binding"/>
    <property type="evidence" value="ECO:0007669"/>
    <property type="project" value="TreeGrafter"/>
</dbReference>
<keyword evidence="3" id="KW-0949">S-adenosyl-L-methionine</keyword>
<evidence type="ECO:0000313" key="14">
    <source>
        <dbReference type="Proteomes" id="UP001378592"/>
    </source>
</evidence>
<evidence type="ECO:0000313" key="13">
    <source>
        <dbReference type="EMBL" id="KAK7872914.1"/>
    </source>
</evidence>
<dbReference type="PANTHER" id="PTHR46165">
    <property type="entry name" value="SET AND MYND DOMAIN-CONTAINING PROTEIN 4"/>
    <property type="match status" value="1"/>
</dbReference>
<keyword evidence="4" id="KW-0479">Metal-binding</keyword>
<keyword evidence="14" id="KW-1185">Reference proteome</keyword>
<keyword evidence="1" id="KW-0489">Methyltransferase</keyword>
<dbReference type="Gene3D" id="1.10.220.160">
    <property type="match status" value="1"/>
</dbReference>
<dbReference type="Pfam" id="PF00856">
    <property type="entry name" value="SET"/>
    <property type="match status" value="1"/>
</dbReference>
<evidence type="ECO:0000256" key="4">
    <source>
        <dbReference type="ARBA" id="ARBA00022723"/>
    </source>
</evidence>
<comment type="caution">
    <text evidence="13">The sequence shown here is derived from an EMBL/GenBank/DDBJ whole genome shotgun (WGS) entry which is preliminary data.</text>
</comment>
<reference evidence="13 14" key="1">
    <citation type="submission" date="2024-03" db="EMBL/GenBank/DDBJ databases">
        <title>The genome assembly and annotation of the cricket Gryllus longicercus Weissman &amp; Gray.</title>
        <authorList>
            <person name="Szrajer S."/>
            <person name="Gray D."/>
            <person name="Ylla G."/>
        </authorList>
    </citation>
    <scope>NUCLEOTIDE SEQUENCE [LARGE SCALE GENOMIC DNA]</scope>
    <source>
        <strain evidence="13">DAG 2021-001</strain>
        <tissue evidence="13">Whole body minus gut</tissue>
    </source>
</reference>
<dbReference type="InterPro" id="IPR044421">
    <property type="entry name" value="SMYD4_SET"/>
</dbReference>
<proteinExistence type="predicted"/>
<dbReference type="GO" id="GO:0008170">
    <property type="term" value="F:N-methyltransferase activity"/>
    <property type="evidence" value="ECO:0007669"/>
    <property type="project" value="UniProtKB-ARBA"/>
</dbReference>
<dbReference type="Pfam" id="PF01753">
    <property type="entry name" value="zf-MYND"/>
    <property type="match status" value="1"/>
</dbReference>
<dbReference type="CDD" id="cd10536">
    <property type="entry name" value="SET_SMYD4"/>
    <property type="match status" value="1"/>
</dbReference>
<dbReference type="PANTHER" id="PTHR46165:SF7">
    <property type="entry name" value="SET AND MYND DOMAIN-CONTAINING PROTEIN 4"/>
    <property type="match status" value="1"/>
</dbReference>
<dbReference type="Gene3D" id="2.170.270.10">
    <property type="entry name" value="SET domain"/>
    <property type="match status" value="1"/>
</dbReference>
<name>A0AAN9VWJ6_9ORTH</name>
<evidence type="ECO:0000256" key="1">
    <source>
        <dbReference type="ARBA" id="ARBA00022603"/>
    </source>
</evidence>
<keyword evidence="2" id="KW-0808">Transferase</keyword>
<accession>A0AAN9VWJ6</accession>
<evidence type="ECO:0000256" key="5">
    <source>
        <dbReference type="ARBA" id="ARBA00022771"/>
    </source>
</evidence>
<dbReference type="GO" id="GO:0008276">
    <property type="term" value="F:protein methyltransferase activity"/>
    <property type="evidence" value="ECO:0007669"/>
    <property type="project" value="UniProtKB-ARBA"/>
</dbReference>
<dbReference type="EMBL" id="JAZDUA010000018">
    <property type="protein sequence ID" value="KAK7872914.1"/>
    <property type="molecule type" value="Genomic_DNA"/>
</dbReference>
<dbReference type="Gene3D" id="6.10.140.2220">
    <property type="match status" value="1"/>
</dbReference>
<dbReference type="Proteomes" id="UP001378592">
    <property type="component" value="Unassembled WGS sequence"/>
</dbReference>
<dbReference type="InterPro" id="IPR046341">
    <property type="entry name" value="SET_dom_sf"/>
</dbReference>
<keyword evidence="5 10" id="KW-0863">Zinc-finger</keyword>
<dbReference type="GO" id="GO:0032259">
    <property type="term" value="P:methylation"/>
    <property type="evidence" value="ECO:0007669"/>
    <property type="project" value="UniProtKB-KW"/>
</dbReference>
<evidence type="ECO:0000256" key="8">
    <source>
        <dbReference type="ARBA" id="ARBA00093635"/>
    </source>
</evidence>
<dbReference type="GO" id="GO:0005634">
    <property type="term" value="C:nucleus"/>
    <property type="evidence" value="ECO:0007669"/>
    <property type="project" value="TreeGrafter"/>
</dbReference>
<dbReference type="SUPFAM" id="SSF82199">
    <property type="entry name" value="SET domain"/>
    <property type="match status" value="1"/>
</dbReference>
<feature type="domain" description="MYND-type" evidence="12">
    <location>
        <begin position="284"/>
        <end position="323"/>
    </location>
</feature>
<protein>
    <recommendedName>
        <fullName evidence="8">Protein-lysine N-methyltransferase SMYD4</fullName>
    </recommendedName>
    <alternativeName>
        <fullName evidence="9">SET and MYND domain-containing protein 4</fullName>
    </alternativeName>
</protein>
<evidence type="ECO:0000256" key="10">
    <source>
        <dbReference type="PROSITE-ProRule" id="PRU00134"/>
    </source>
</evidence>
<keyword evidence="6" id="KW-0862">Zinc</keyword>
<dbReference type="SUPFAM" id="SSF48452">
    <property type="entry name" value="TPR-like"/>
    <property type="match status" value="1"/>
</dbReference>
<dbReference type="InterPro" id="IPR001214">
    <property type="entry name" value="SET_dom"/>
</dbReference>
<dbReference type="GO" id="GO:0008270">
    <property type="term" value="F:zinc ion binding"/>
    <property type="evidence" value="ECO:0007669"/>
    <property type="project" value="UniProtKB-KW"/>
</dbReference>
<comment type="function">
    <text evidence="7">Protein-lysine N-methyltransferase. Monomethylates PRMT5, modulating its transcriptional activity. May also act as a histone methyltransferase. Plays a critical role in cardiac development. Acts as a key epigenetic regulator of gene expression during cardiac development via its dual activities as a methyltransferase and negative regulator of HDAC1.</text>
</comment>
<dbReference type="GO" id="GO:0008757">
    <property type="term" value="F:S-adenosylmethionine-dependent methyltransferase activity"/>
    <property type="evidence" value="ECO:0007669"/>
    <property type="project" value="UniProtKB-ARBA"/>
</dbReference>
<dbReference type="InterPro" id="IPR011990">
    <property type="entry name" value="TPR-like_helical_dom_sf"/>
</dbReference>
<evidence type="ECO:0000256" key="2">
    <source>
        <dbReference type="ARBA" id="ARBA00022679"/>
    </source>
</evidence>
<organism evidence="13 14">
    <name type="scientific">Gryllus longicercus</name>
    <dbReference type="NCBI Taxonomy" id="2509291"/>
    <lineage>
        <taxon>Eukaryota</taxon>
        <taxon>Metazoa</taxon>
        <taxon>Ecdysozoa</taxon>
        <taxon>Arthropoda</taxon>
        <taxon>Hexapoda</taxon>
        <taxon>Insecta</taxon>
        <taxon>Pterygota</taxon>
        <taxon>Neoptera</taxon>
        <taxon>Polyneoptera</taxon>
        <taxon>Orthoptera</taxon>
        <taxon>Ensifera</taxon>
        <taxon>Gryllidea</taxon>
        <taxon>Grylloidea</taxon>
        <taxon>Gryllidae</taxon>
        <taxon>Gryllinae</taxon>
        <taxon>Gryllus</taxon>
    </lineage>
</organism>
<dbReference type="PROSITE" id="PS50865">
    <property type="entry name" value="ZF_MYND_2"/>
    <property type="match status" value="1"/>
</dbReference>
<evidence type="ECO:0000256" key="9">
    <source>
        <dbReference type="ARBA" id="ARBA00093680"/>
    </source>
</evidence>
<dbReference type="Gene3D" id="1.25.40.10">
    <property type="entry name" value="Tetratricopeptide repeat domain"/>
    <property type="match status" value="1"/>
</dbReference>
<evidence type="ECO:0000259" key="12">
    <source>
        <dbReference type="PROSITE" id="PS50865"/>
    </source>
</evidence>
<dbReference type="InterPro" id="IPR052097">
    <property type="entry name" value="SET-MYND_domain_protein"/>
</dbReference>
<gene>
    <name evidence="13" type="ORF">R5R35_004234</name>
</gene>
<dbReference type="GO" id="GO:0005737">
    <property type="term" value="C:cytoplasm"/>
    <property type="evidence" value="ECO:0007669"/>
    <property type="project" value="TreeGrafter"/>
</dbReference>
<evidence type="ECO:0000256" key="3">
    <source>
        <dbReference type="ARBA" id="ARBA00022691"/>
    </source>
</evidence>
<evidence type="ECO:0000256" key="7">
    <source>
        <dbReference type="ARBA" id="ARBA00093423"/>
    </source>
</evidence>
<dbReference type="PROSITE" id="PS50280">
    <property type="entry name" value="SET"/>
    <property type="match status" value="1"/>
</dbReference>
<sequence length="674" mass="75633">MGSISVDNMYENLCNILKAQGRVEKISKSFSEMTNDNDRVTVVYNLLADMQLLPSFQKLKIRSKNASESTRLRNEGNKLFQRKNDNEALKLYTQSIMCAPVSNLNESNSTDSISLGFANRSAVLFAKQKFEDCLKDIERAFEYEYPTKLRYKLLERKAKCCYNLGRLTEAEKYSVEALKCLSLAEGLSEEKRLQIEKELREFLKLPIKVNFPESSSPDLSHELPEKTYDQHPQIPCASLALKICYNPDMGRYVEAAENIRPGDILLVERPYASVLLPEFHSSHCSLCLRHSWSPVPCLHCTTVVYCSPQCRARAWELSHQVECSVLPALEQLDAGKFSLLSLRIVLIASCCGNSLPAFLQQLEALAQEEASANKATLGFDANGLYYSDAYGPIYHLVGNTETRTAGDLFRRAVTAACVLDCLQRMSSFFQTHGGDNGTASAAVGGVLLRHLQNLPCNAHEVTEYVRMQSTEGHHVAESIEIGAAAYATLSLLNHGCDPGVVRHSVAGDCVVLRALRPVRCGEQLLDNYGQHYALHPRSVRQAHLQSQYHFSCSCEPCLKDWPCYSNLPSTSPRYLCVKCCSQLLCEENATSVICSLCGEKTDLLVLQQKLLSSSKNFLQLLTKLLEGNELTDATPLVEHLELLDSRVERPWKEYSDCQETLKQCFNLQGNYYYR</sequence>
<feature type="domain" description="SET" evidence="11">
    <location>
        <begin position="237"/>
        <end position="529"/>
    </location>
</feature>
<evidence type="ECO:0000256" key="6">
    <source>
        <dbReference type="ARBA" id="ARBA00022833"/>
    </source>
</evidence>
<dbReference type="InterPro" id="IPR002893">
    <property type="entry name" value="Znf_MYND"/>
</dbReference>
<evidence type="ECO:0000259" key="11">
    <source>
        <dbReference type="PROSITE" id="PS50280"/>
    </source>
</evidence>